<dbReference type="AlphaFoldDB" id="A0A9P8CPB8"/>
<dbReference type="SUPFAM" id="SSF118215">
    <property type="entry name" value="Proton glutamate symport protein"/>
    <property type="match status" value="1"/>
</dbReference>
<dbReference type="PANTHER" id="PTHR11958:SF63">
    <property type="entry name" value="AMINO ACID TRANSPORTER"/>
    <property type="match status" value="1"/>
</dbReference>
<dbReference type="GO" id="GO:0005886">
    <property type="term" value="C:plasma membrane"/>
    <property type="evidence" value="ECO:0007669"/>
    <property type="project" value="TreeGrafter"/>
</dbReference>
<gene>
    <name evidence="8" type="ORF">F5Z01DRAFT_88954</name>
</gene>
<comment type="caution">
    <text evidence="8">The sequence shown here is derived from an EMBL/GenBank/DDBJ whole genome shotgun (WGS) entry which is preliminary data.</text>
</comment>
<feature type="transmembrane region" description="Helical" evidence="6">
    <location>
        <begin position="263"/>
        <end position="283"/>
    </location>
</feature>
<evidence type="ECO:0000256" key="5">
    <source>
        <dbReference type="ARBA" id="ARBA00023136"/>
    </source>
</evidence>
<feature type="transmembrane region" description="Helical" evidence="6">
    <location>
        <begin position="333"/>
        <end position="354"/>
    </location>
</feature>
<dbReference type="PANTHER" id="PTHR11958">
    <property type="entry name" value="SODIUM/DICARBOXYLATE SYMPORTER-RELATED"/>
    <property type="match status" value="1"/>
</dbReference>
<keyword evidence="6" id="KW-0769">Symport</keyword>
<dbReference type="GO" id="GO:0015175">
    <property type="term" value="F:neutral L-amino acid transmembrane transporter activity"/>
    <property type="evidence" value="ECO:0007669"/>
    <property type="project" value="TreeGrafter"/>
</dbReference>
<dbReference type="GO" id="GO:0005313">
    <property type="term" value="F:L-glutamate transmembrane transporter activity"/>
    <property type="evidence" value="ECO:0007669"/>
    <property type="project" value="TreeGrafter"/>
</dbReference>
<reference evidence="8" key="1">
    <citation type="journal article" date="2021" name="IMA Fungus">
        <title>Genomic characterization of three marine fungi, including Emericellopsis atlantica sp. nov. with signatures of a generalist lifestyle and marine biomass degradation.</title>
        <authorList>
            <person name="Hagestad O.C."/>
            <person name="Hou L."/>
            <person name="Andersen J.H."/>
            <person name="Hansen E.H."/>
            <person name="Altermark B."/>
            <person name="Li C."/>
            <person name="Kuhnert E."/>
            <person name="Cox R.J."/>
            <person name="Crous P.W."/>
            <person name="Spatafora J.W."/>
            <person name="Lail K."/>
            <person name="Amirebrahimi M."/>
            <person name="Lipzen A."/>
            <person name="Pangilinan J."/>
            <person name="Andreopoulos W."/>
            <person name="Hayes R.D."/>
            <person name="Ng V."/>
            <person name="Grigoriev I.V."/>
            <person name="Jackson S.A."/>
            <person name="Sutton T.D.S."/>
            <person name="Dobson A.D.W."/>
            <person name="Rama T."/>
        </authorList>
    </citation>
    <scope>NUCLEOTIDE SEQUENCE</scope>
    <source>
        <strain evidence="8">TS7</strain>
    </source>
</reference>
<dbReference type="PRINTS" id="PR00173">
    <property type="entry name" value="EDTRNSPORT"/>
</dbReference>
<protein>
    <recommendedName>
        <fullName evidence="6">Amino acid transporter</fullName>
    </recommendedName>
</protein>
<dbReference type="Proteomes" id="UP000887229">
    <property type="component" value="Unassembled WGS sequence"/>
</dbReference>
<comment type="subcellular location">
    <subcellularLocation>
        <location evidence="1 6">Membrane</location>
        <topology evidence="1 6">Multi-pass membrane protein</topology>
    </subcellularLocation>
</comment>
<feature type="transmembrane region" description="Helical" evidence="6">
    <location>
        <begin position="429"/>
        <end position="456"/>
    </location>
</feature>
<sequence>MNASDKNENITENQPQGTVIDHDVKGATAEEPSSVDSRGSPTEEYPETVEEKQPMGRRILKAFKTPGSALQIVSAALLALAIGLIVSTQVDKVPTPAVEILNIPGDLWLRALKAVVLPLIICAMILAVSRLRDMADGSGSRLARWTIGYYVLTTFLSIVMSCIMTAFVWGPRFIEVSDDSLNISDADKATADEKAASGDANPPHIVVKTLFRSFVTQNVFYSLSNDELLAILIMACVIGYLIKSKESLIYKLVVELESMIMRIITFLIKVAPIGVFFLVLSNLMKLSIAEIGANLGMLIGGTLGTMAIHIFVILPIIFFAVTRQNPYTYWLRIAPAWITAWGSASSAATLPVTLRCAHAQKIPITVYKFTCPLGCLINMDGTAIYFPMAVVFLAATQGKVLQGVDYVIIVVLATLASIGTTPIPSSSLVLVIMIANSVNVEVTGMYAVIVAIDWLLDRFRTAINVSGDLFGSKIVAKLSKVVDPEGLVDETMGPRADADGAHHA</sequence>
<feature type="transmembrane region" description="Helical" evidence="6">
    <location>
        <begin position="107"/>
        <end position="128"/>
    </location>
</feature>
<feature type="transmembrane region" description="Helical" evidence="6">
    <location>
        <begin position="149"/>
        <end position="169"/>
    </location>
</feature>
<dbReference type="InterPro" id="IPR036458">
    <property type="entry name" value="Na:dicarbo_symporter_sf"/>
</dbReference>
<evidence type="ECO:0000256" key="1">
    <source>
        <dbReference type="ARBA" id="ARBA00004141"/>
    </source>
</evidence>
<keyword evidence="2 6" id="KW-0813">Transport</keyword>
<keyword evidence="4 6" id="KW-1133">Transmembrane helix</keyword>
<dbReference type="GeneID" id="70298100"/>
<evidence type="ECO:0000313" key="9">
    <source>
        <dbReference type="Proteomes" id="UP000887229"/>
    </source>
</evidence>
<keyword evidence="9" id="KW-1185">Reference proteome</keyword>
<dbReference type="OrthoDB" id="5877963at2759"/>
<evidence type="ECO:0000313" key="8">
    <source>
        <dbReference type="EMBL" id="KAG9254699.1"/>
    </source>
</evidence>
<dbReference type="EMBL" id="MU251253">
    <property type="protein sequence ID" value="KAG9254699.1"/>
    <property type="molecule type" value="Genomic_DNA"/>
</dbReference>
<feature type="transmembrane region" description="Helical" evidence="6">
    <location>
        <begin position="406"/>
        <end position="423"/>
    </location>
</feature>
<feature type="transmembrane region" description="Helical" evidence="6">
    <location>
        <begin position="67"/>
        <end position="87"/>
    </location>
</feature>
<proteinExistence type="inferred from homology"/>
<dbReference type="GO" id="GO:0015501">
    <property type="term" value="F:glutamate:sodium symporter activity"/>
    <property type="evidence" value="ECO:0007669"/>
    <property type="project" value="TreeGrafter"/>
</dbReference>
<feature type="region of interest" description="Disordered" evidence="7">
    <location>
        <begin position="1"/>
        <end position="52"/>
    </location>
</feature>
<evidence type="ECO:0000256" key="4">
    <source>
        <dbReference type="ARBA" id="ARBA00022989"/>
    </source>
</evidence>
<organism evidence="8 9">
    <name type="scientific">Emericellopsis atlantica</name>
    <dbReference type="NCBI Taxonomy" id="2614577"/>
    <lineage>
        <taxon>Eukaryota</taxon>
        <taxon>Fungi</taxon>
        <taxon>Dikarya</taxon>
        <taxon>Ascomycota</taxon>
        <taxon>Pezizomycotina</taxon>
        <taxon>Sordariomycetes</taxon>
        <taxon>Hypocreomycetidae</taxon>
        <taxon>Hypocreales</taxon>
        <taxon>Bionectriaceae</taxon>
        <taxon>Emericellopsis</taxon>
    </lineage>
</organism>
<evidence type="ECO:0000256" key="6">
    <source>
        <dbReference type="RuleBase" id="RU361216"/>
    </source>
</evidence>
<keyword evidence="3 6" id="KW-0812">Transmembrane</keyword>
<dbReference type="Pfam" id="PF00375">
    <property type="entry name" value="SDF"/>
    <property type="match status" value="1"/>
</dbReference>
<dbReference type="RefSeq" id="XP_046118623.1">
    <property type="nucleotide sequence ID" value="XM_046267197.1"/>
</dbReference>
<name>A0A9P8CPB8_9HYPO</name>
<dbReference type="InterPro" id="IPR050746">
    <property type="entry name" value="DAACS"/>
</dbReference>
<dbReference type="InterPro" id="IPR001991">
    <property type="entry name" value="Na-dicarboxylate_symporter"/>
</dbReference>
<comment type="similarity">
    <text evidence="6">Belongs to the dicarboxylate/amino acid:cation symporter (DAACS) (TC 2.A.23) family.</text>
</comment>
<accession>A0A9P8CPB8</accession>
<evidence type="ECO:0000256" key="2">
    <source>
        <dbReference type="ARBA" id="ARBA00022448"/>
    </source>
</evidence>
<keyword evidence="5 6" id="KW-0472">Membrane</keyword>
<feature type="transmembrane region" description="Helical" evidence="6">
    <location>
        <begin position="366"/>
        <end position="394"/>
    </location>
</feature>
<feature type="transmembrane region" description="Helical" evidence="6">
    <location>
        <begin position="295"/>
        <end position="321"/>
    </location>
</feature>
<dbReference type="Gene3D" id="1.10.3860.10">
    <property type="entry name" value="Sodium:dicarboxylate symporter"/>
    <property type="match status" value="1"/>
</dbReference>
<evidence type="ECO:0000256" key="3">
    <source>
        <dbReference type="ARBA" id="ARBA00022692"/>
    </source>
</evidence>
<evidence type="ECO:0000256" key="7">
    <source>
        <dbReference type="SAM" id="MobiDB-lite"/>
    </source>
</evidence>
<feature type="transmembrane region" description="Helical" evidence="6">
    <location>
        <begin position="219"/>
        <end position="242"/>
    </location>
</feature>